<dbReference type="AlphaFoldDB" id="A0A2A2F364"/>
<name>A0A2A2F364_9GAMM</name>
<dbReference type="CDD" id="cd14737">
    <property type="entry name" value="PAAR_1"/>
    <property type="match status" value="1"/>
</dbReference>
<protein>
    <submittedName>
        <fullName evidence="2">PaaR repeat-containing protein</fullName>
    </submittedName>
</protein>
<proteinExistence type="predicted"/>
<evidence type="ECO:0000256" key="1">
    <source>
        <dbReference type="SAM" id="MobiDB-lite"/>
    </source>
</evidence>
<feature type="compositionally biased region" description="Polar residues" evidence="1">
    <location>
        <begin position="20"/>
        <end position="31"/>
    </location>
</feature>
<accession>A0A2A2F364</accession>
<dbReference type="Proteomes" id="UP000217771">
    <property type="component" value="Unassembled WGS sequence"/>
</dbReference>
<dbReference type="RefSeq" id="WP_095619253.1">
    <property type="nucleotide sequence ID" value="NZ_NSKB01000001.1"/>
</dbReference>
<gene>
    <name evidence="2" type="ORF">CK498_02395</name>
</gene>
<reference evidence="2 3" key="1">
    <citation type="submission" date="2017-08" db="EMBL/GenBank/DDBJ databases">
        <title>Halomonas alkalisoli sp. nov., isolated from saline alkaline soil.</title>
        <authorList>
            <person name="Wang D."/>
            <person name="Zhang G."/>
        </authorList>
    </citation>
    <scope>NUCLEOTIDE SEQUENCE [LARGE SCALE GENOMIC DNA]</scope>
    <source>
        <strain evidence="2 3">WRN001</strain>
    </source>
</reference>
<dbReference type="EMBL" id="NSKB01000001">
    <property type="protein sequence ID" value="PAU79240.1"/>
    <property type="molecule type" value="Genomic_DNA"/>
</dbReference>
<dbReference type="Gene3D" id="2.60.200.60">
    <property type="match status" value="1"/>
</dbReference>
<keyword evidence="3" id="KW-1185">Reference proteome</keyword>
<comment type="caution">
    <text evidence="2">The sequence shown here is derived from an EMBL/GenBank/DDBJ whole genome shotgun (WGS) entry which is preliminary data.</text>
</comment>
<dbReference type="InterPro" id="IPR008727">
    <property type="entry name" value="PAAR_motif"/>
</dbReference>
<sequence length="96" mass="9505">MPAVTRQGDGCTGHGAFPPRNSTEGSPNVMINGQPAHRQGDAWESHCNPDGVCHDGVLSAGSGSVNVNGRPLGRIGDPVDCGSAVAAGSPDVMAGG</sequence>
<dbReference type="Pfam" id="PF05488">
    <property type="entry name" value="PAAR_motif"/>
    <property type="match status" value="1"/>
</dbReference>
<evidence type="ECO:0000313" key="3">
    <source>
        <dbReference type="Proteomes" id="UP000217771"/>
    </source>
</evidence>
<organism evidence="2 3">
    <name type="scientific">Halomonas salipaludis</name>
    <dbReference type="NCBI Taxonomy" id="2032625"/>
    <lineage>
        <taxon>Bacteria</taxon>
        <taxon>Pseudomonadati</taxon>
        <taxon>Pseudomonadota</taxon>
        <taxon>Gammaproteobacteria</taxon>
        <taxon>Oceanospirillales</taxon>
        <taxon>Halomonadaceae</taxon>
        <taxon>Halomonas</taxon>
    </lineage>
</organism>
<evidence type="ECO:0000313" key="2">
    <source>
        <dbReference type="EMBL" id="PAU79240.1"/>
    </source>
</evidence>
<feature type="region of interest" description="Disordered" evidence="1">
    <location>
        <begin position="1"/>
        <end position="44"/>
    </location>
</feature>
<dbReference type="OrthoDB" id="9807902at2"/>